<dbReference type="AlphaFoldDB" id="A0A0R2KJ31"/>
<protein>
    <submittedName>
        <fullName evidence="2">YycH family protein</fullName>
    </submittedName>
</protein>
<dbReference type="Gene3D" id="3.10.450.310">
    <property type="match status" value="1"/>
</dbReference>
<evidence type="ECO:0000313" key="2">
    <source>
        <dbReference type="EMBL" id="KRN89345.1"/>
    </source>
</evidence>
<dbReference type="OrthoDB" id="2382185at2"/>
<sequence>MKIRNVLLYLALVIAVLFSIVMSGFLWLNPIYIQRHYQIEKKNQKKNINNENIKKKSSNLVYSPTSLVDNKGNASYKLTSEKIDVLQNVLKSIKTWHMTDLAIENVSKKEYQSYLQIKNSLVLNYSAPVTLSWIKNLFVNDLVTVKKLPKIMHIVIPYESKKSEIYLLDENNLQLLKVHIEKQNLKALKKIIKDKNLQKNQITWQDIDGRCVMYYQNAVQVPNYSYLLEKQGADIYITRLLGANGSSLISSKEQRGKMVYYDGTDKRMIINNQLGMVSYINYDDERNYHDDKKVMEKNKINFTEMLELDLQKLITLGIGLDDLRYDEYNSHNHVIAYRSYINGLPIISDRLYGTYQLQTIKNGGLRLDFSLYTLQVPVPSQKNSTELVATKEVLKRLAQYGYTLDNITDIKMGYSWKPNAATKEVIDLEPTYFIYYNGIWLNCSEIVKVTTE</sequence>
<keyword evidence="1" id="KW-0472">Membrane</keyword>
<name>A0A0R2KJ31_9LACO</name>
<keyword evidence="3" id="KW-1185">Reference proteome</keyword>
<proteinExistence type="predicted"/>
<evidence type="ECO:0000313" key="3">
    <source>
        <dbReference type="Proteomes" id="UP000051500"/>
    </source>
</evidence>
<dbReference type="CDD" id="cd15787">
    <property type="entry name" value="YycH_N"/>
    <property type="match status" value="1"/>
</dbReference>
<comment type="caution">
    <text evidence="2">The sequence shown here is derived from an EMBL/GenBank/DDBJ whole genome shotgun (WGS) entry which is preliminary data.</text>
</comment>
<evidence type="ECO:0000256" key="1">
    <source>
        <dbReference type="SAM" id="Phobius"/>
    </source>
</evidence>
<dbReference type="EMBL" id="JQBZ01000016">
    <property type="protein sequence ID" value="KRN89345.1"/>
    <property type="molecule type" value="Genomic_DNA"/>
</dbReference>
<dbReference type="Proteomes" id="UP000051500">
    <property type="component" value="Unassembled WGS sequence"/>
</dbReference>
<dbReference type="RefSeq" id="WP_027106450.1">
    <property type="nucleotide sequence ID" value="NZ_AUHP01000012.1"/>
</dbReference>
<keyword evidence="1" id="KW-1133">Transmembrane helix</keyword>
<organism evidence="2 3">
    <name type="scientific">Ligilactobacillus ceti DSM 22408</name>
    <dbReference type="NCBI Taxonomy" id="1122146"/>
    <lineage>
        <taxon>Bacteria</taxon>
        <taxon>Bacillati</taxon>
        <taxon>Bacillota</taxon>
        <taxon>Bacilli</taxon>
        <taxon>Lactobacillales</taxon>
        <taxon>Lactobacillaceae</taxon>
        <taxon>Ligilactobacillus</taxon>
    </lineage>
</organism>
<accession>A0A0R2KJ31</accession>
<feature type="transmembrane region" description="Helical" evidence="1">
    <location>
        <begin position="7"/>
        <end position="28"/>
    </location>
</feature>
<gene>
    <name evidence="2" type="ORF">IV53_GL000062</name>
</gene>
<keyword evidence="1" id="KW-0812">Transmembrane</keyword>
<reference evidence="2 3" key="1">
    <citation type="journal article" date="2015" name="Genome Announc.">
        <title>Expanding the biotechnology potential of lactobacilli through comparative genomics of 213 strains and associated genera.</title>
        <authorList>
            <person name="Sun Z."/>
            <person name="Harris H.M."/>
            <person name="McCann A."/>
            <person name="Guo C."/>
            <person name="Argimon S."/>
            <person name="Zhang W."/>
            <person name="Yang X."/>
            <person name="Jeffery I.B."/>
            <person name="Cooney J.C."/>
            <person name="Kagawa T.F."/>
            <person name="Liu W."/>
            <person name="Song Y."/>
            <person name="Salvetti E."/>
            <person name="Wrobel A."/>
            <person name="Rasinkangas P."/>
            <person name="Parkhill J."/>
            <person name="Rea M.C."/>
            <person name="O'Sullivan O."/>
            <person name="Ritari J."/>
            <person name="Douillard F.P."/>
            <person name="Paul Ross R."/>
            <person name="Yang R."/>
            <person name="Briner A.E."/>
            <person name="Felis G.E."/>
            <person name="de Vos W.M."/>
            <person name="Barrangou R."/>
            <person name="Klaenhammer T.R."/>
            <person name="Caufield P.W."/>
            <person name="Cui Y."/>
            <person name="Zhang H."/>
            <person name="O'Toole P.W."/>
        </authorList>
    </citation>
    <scope>NUCLEOTIDE SEQUENCE [LARGE SCALE GENOMIC DNA]</scope>
    <source>
        <strain evidence="2 3">DSM 22408</strain>
    </source>
</reference>
<dbReference type="STRING" id="1122146.IV53_GL000062"/>
<dbReference type="eggNOG" id="COG4863">
    <property type="taxonomic scope" value="Bacteria"/>
</dbReference>
<dbReference type="PATRIC" id="fig|1122146.4.peg.64"/>